<name>A0A6M6JDA7_9PSEU</name>
<dbReference type="SUPFAM" id="SSF48264">
    <property type="entry name" value="Cytochrome P450"/>
    <property type="match status" value="1"/>
</dbReference>
<keyword evidence="2" id="KW-0479">Metal-binding</keyword>
<dbReference type="EMBL" id="CP053564">
    <property type="protein sequence ID" value="QJY44471.1"/>
    <property type="molecule type" value="Genomic_DNA"/>
</dbReference>
<keyword evidence="2" id="KW-0560">Oxidoreductase</keyword>
<dbReference type="GO" id="GO:0020037">
    <property type="term" value="F:heme binding"/>
    <property type="evidence" value="ECO:0007669"/>
    <property type="project" value="InterPro"/>
</dbReference>
<gene>
    <name evidence="3" type="ORF">HOP40_00280</name>
</gene>
<dbReference type="RefSeq" id="WP_172153845.1">
    <property type="nucleotide sequence ID" value="NZ_CP053564.1"/>
</dbReference>
<dbReference type="PANTHER" id="PTHR46696:SF1">
    <property type="entry name" value="CYTOCHROME P450 YJIB-RELATED"/>
    <property type="match status" value="1"/>
</dbReference>
<keyword evidence="4" id="KW-1185">Reference proteome</keyword>
<keyword evidence="2" id="KW-0503">Monooxygenase</keyword>
<dbReference type="InterPro" id="IPR001128">
    <property type="entry name" value="Cyt_P450"/>
</dbReference>
<accession>A0A6M6JDA7</accession>
<dbReference type="PANTHER" id="PTHR46696">
    <property type="entry name" value="P450, PUTATIVE (EUROFUNG)-RELATED"/>
    <property type="match status" value="1"/>
</dbReference>
<dbReference type="Pfam" id="PF00067">
    <property type="entry name" value="p450"/>
    <property type="match status" value="1"/>
</dbReference>
<evidence type="ECO:0000313" key="3">
    <source>
        <dbReference type="EMBL" id="QJY44471.1"/>
    </source>
</evidence>
<evidence type="ECO:0000313" key="4">
    <source>
        <dbReference type="Proteomes" id="UP000505377"/>
    </source>
</evidence>
<dbReference type="InterPro" id="IPR036396">
    <property type="entry name" value="Cyt_P450_sf"/>
</dbReference>
<comment type="similarity">
    <text evidence="1 2">Belongs to the cytochrome P450 family.</text>
</comment>
<dbReference type="Gene3D" id="1.10.630.10">
    <property type="entry name" value="Cytochrome P450"/>
    <property type="match status" value="1"/>
</dbReference>
<evidence type="ECO:0000256" key="1">
    <source>
        <dbReference type="ARBA" id="ARBA00010617"/>
    </source>
</evidence>
<dbReference type="AlphaFoldDB" id="A0A6M6JDA7"/>
<dbReference type="InterPro" id="IPR002397">
    <property type="entry name" value="Cyt_P450_B"/>
</dbReference>
<sequence length="415" mass="44752">MQALDQCTISCAREHVVVSREKVHNEAGGSFDPFATGPSHTVRRELARVRDSGCPFTGVAPGLEFIAHHDLARQALLSHAALSNAGNFVLDAGDGPAPPDLITQSDPPEHTSLRALLRPGFARASIVQADPWIREYTEALIDGLPAGGPVDLVGEVALPLTASVIARLVGVPQEDADALSRDSLAITAILPAAFTDTEAWHRVETYFAAAARQRRAATDPPDDLVTTLALSEVDGRRFTEQEVAFHAWQLFVAGLESTAYTIGSTVHQLLADRGRWEALLADPSLLDNAREEGLRHGSAIRWVLRTVTGPTDLGDESLAEGDRVIVGLESANFDEAVFGDTAAEFDLHRPTARRHLSFGHGIHLCLGAELSRTEISVVLATLLDRLPTLRLAPGARHEEVDSPMFCGPKRLDVVW</sequence>
<dbReference type="PRINTS" id="PR00359">
    <property type="entry name" value="BP450"/>
</dbReference>
<dbReference type="KEGG" id="pbro:HOP40_00280"/>
<protein>
    <submittedName>
        <fullName evidence="3">Cytochrome P450</fullName>
    </submittedName>
</protein>
<dbReference type="GO" id="GO:0004497">
    <property type="term" value="F:monooxygenase activity"/>
    <property type="evidence" value="ECO:0007669"/>
    <property type="project" value="UniProtKB-KW"/>
</dbReference>
<evidence type="ECO:0000256" key="2">
    <source>
        <dbReference type="RuleBase" id="RU000461"/>
    </source>
</evidence>
<dbReference type="Proteomes" id="UP000505377">
    <property type="component" value="Chromosome"/>
</dbReference>
<dbReference type="GO" id="GO:0005506">
    <property type="term" value="F:iron ion binding"/>
    <property type="evidence" value="ECO:0007669"/>
    <property type="project" value="InterPro"/>
</dbReference>
<dbReference type="PROSITE" id="PS00086">
    <property type="entry name" value="CYTOCHROME_P450"/>
    <property type="match status" value="1"/>
</dbReference>
<keyword evidence="2" id="KW-0349">Heme</keyword>
<keyword evidence="2" id="KW-0408">Iron</keyword>
<proteinExistence type="inferred from homology"/>
<dbReference type="InterPro" id="IPR017972">
    <property type="entry name" value="Cyt_P450_CS"/>
</dbReference>
<reference evidence="3 4" key="1">
    <citation type="submission" date="2020-05" db="EMBL/GenBank/DDBJ databases">
        <authorList>
            <person name="Mo P."/>
        </authorList>
    </citation>
    <scope>NUCLEOTIDE SEQUENCE [LARGE SCALE GENOMIC DNA]</scope>
    <source>
        <strain evidence="3 4">Gen01</strain>
    </source>
</reference>
<organism evidence="3 4">
    <name type="scientific">Pseudonocardia broussonetiae</name>
    <dbReference type="NCBI Taxonomy" id="2736640"/>
    <lineage>
        <taxon>Bacteria</taxon>
        <taxon>Bacillati</taxon>
        <taxon>Actinomycetota</taxon>
        <taxon>Actinomycetes</taxon>
        <taxon>Pseudonocardiales</taxon>
        <taxon>Pseudonocardiaceae</taxon>
        <taxon>Pseudonocardia</taxon>
    </lineage>
</organism>
<dbReference type="GO" id="GO:0016705">
    <property type="term" value="F:oxidoreductase activity, acting on paired donors, with incorporation or reduction of molecular oxygen"/>
    <property type="evidence" value="ECO:0007669"/>
    <property type="project" value="InterPro"/>
</dbReference>